<reference evidence="5" key="1">
    <citation type="journal article" date="2019" name="Int. J. Syst. Evol. Microbiol.">
        <title>The Global Catalogue of Microorganisms (GCM) 10K type strain sequencing project: providing services to taxonomists for standard genome sequencing and annotation.</title>
        <authorList>
            <consortium name="The Broad Institute Genomics Platform"/>
            <consortium name="The Broad Institute Genome Sequencing Center for Infectious Disease"/>
            <person name="Wu L."/>
            <person name="Ma J."/>
        </authorList>
    </citation>
    <scope>NUCLEOTIDE SEQUENCE [LARGE SCALE GENOMIC DNA]</scope>
    <source>
        <strain evidence="5">JCM 7356</strain>
    </source>
</reference>
<keyword evidence="1" id="KW-0723">Serine/threonine-protein kinase</keyword>
<evidence type="ECO:0000256" key="1">
    <source>
        <dbReference type="ARBA" id="ARBA00022527"/>
    </source>
</evidence>
<evidence type="ECO:0000313" key="4">
    <source>
        <dbReference type="EMBL" id="GAA2237491.1"/>
    </source>
</evidence>
<gene>
    <name evidence="4" type="ORF">GCM10010430_18050</name>
</gene>
<keyword evidence="1" id="KW-0808">Transferase</keyword>
<name>A0ABP5QME1_9ACTN</name>
<accession>A0ABP5QME1</accession>
<evidence type="ECO:0000313" key="5">
    <source>
        <dbReference type="Proteomes" id="UP001500305"/>
    </source>
</evidence>
<dbReference type="PANTHER" id="PTHR35526:SF3">
    <property type="entry name" value="ANTI-SIGMA-F FACTOR RSBW"/>
    <property type="match status" value="1"/>
</dbReference>
<dbReference type="Pfam" id="PF13581">
    <property type="entry name" value="HATPase_c_2"/>
    <property type="match status" value="1"/>
</dbReference>
<keyword evidence="1" id="KW-0418">Kinase</keyword>
<comment type="caution">
    <text evidence="4">The sequence shown here is derived from an EMBL/GenBank/DDBJ whole genome shotgun (WGS) entry which is preliminary data.</text>
</comment>
<dbReference type="InterPro" id="IPR003594">
    <property type="entry name" value="HATPase_dom"/>
</dbReference>
<dbReference type="Gene3D" id="3.30.565.10">
    <property type="entry name" value="Histidine kinase-like ATPase, C-terminal domain"/>
    <property type="match status" value="1"/>
</dbReference>
<protein>
    <recommendedName>
        <fullName evidence="3">Histidine kinase/HSP90-like ATPase domain-containing protein</fullName>
    </recommendedName>
</protein>
<evidence type="ECO:0000259" key="3">
    <source>
        <dbReference type="Pfam" id="PF13581"/>
    </source>
</evidence>
<proteinExistence type="predicted"/>
<dbReference type="EMBL" id="BAAATR010000006">
    <property type="protein sequence ID" value="GAA2237491.1"/>
    <property type="molecule type" value="Genomic_DNA"/>
</dbReference>
<dbReference type="CDD" id="cd16936">
    <property type="entry name" value="HATPase_RsbW-like"/>
    <property type="match status" value="1"/>
</dbReference>
<sequence>MVHVHLHIPGNPAGSTFDPARDSAHPLGRTAARSGARARVWAVEEAGARPSESEVTGMTPLGPAVSAPLWEELFMGTGTAVLADPHVVTCTLAPRFEAVRTAREFARSTLNGWGLGELFDDVSLVASELVTNALRHALGARRDEWSAIAPGLAPTGAPQAADESLPIRISLVHRAPQLVCAVSDPSCAGPIAREPDFVAESGRGLHLVDSFSRSWGWHPLAGAGKVVWALFEAKAQPEPALAPSGRHRRSA</sequence>
<evidence type="ECO:0000256" key="2">
    <source>
        <dbReference type="SAM" id="MobiDB-lite"/>
    </source>
</evidence>
<dbReference type="InterPro" id="IPR036890">
    <property type="entry name" value="HATPase_C_sf"/>
</dbReference>
<feature type="region of interest" description="Disordered" evidence="2">
    <location>
        <begin position="8"/>
        <end position="27"/>
    </location>
</feature>
<dbReference type="Proteomes" id="UP001500305">
    <property type="component" value="Unassembled WGS sequence"/>
</dbReference>
<feature type="domain" description="Histidine kinase/HSP90-like ATPase" evidence="3">
    <location>
        <begin position="94"/>
        <end position="228"/>
    </location>
</feature>
<dbReference type="PANTHER" id="PTHR35526">
    <property type="entry name" value="ANTI-SIGMA-F FACTOR RSBW-RELATED"/>
    <property type="match status" value="1"/>
</dbReference>
<keyword evidence="5" id="KW-1185">Reference proteome</keyword>
<organism evidence="4 5">
    <name type="scientific">Kitasatospora cystarginea</name>
    <dbReference type="NCBI Taxonomy" id="58350"/>
    <lineage>
        <taxon>Bacteria</taxon>
        <taxon>Bacillati</taxon>
        <taxon>Actinomycetota</taxon>
        <taxon>Actinomycetes</taxon>
        <taxon>Kitasatosporales</taxon>
        <taxon>Streptomycetaceae</taxon>
        <taxon>Kitasatospora</taxon>
    </lineage>
</organism>
<dbReference type="InterPro" id="IPR050267">
    <property type="entry name" value="Anti-sigma-factor_SerPK"/>
</dbReference>